<reference evidence="3 4" key="1">
    <citation type="journal article" date="2016" name="Genome Biol. Evol.">
        <title>Genome Sequencing of the Behavior Manipulating Virus LbFV Reveals a Possible New Virus Family.</title>
        <authorList>
            <person name="Lepetit D."/>
            <person name="Gillet B."/>
            <person name="Hughes S."/>
            <person name="Kraaijeveld K."/>
            <person name="Varaldi J."/>
        </authorList>
    </citation>
    <scope>NUCLEOTIDE SEQUENCE [LARGE SCALE GENOMIC DNA]</scope>
    <source>
        <strain evidence="3">Valence Gotheron</strain>
    </source>
</reference>
<feature type="domain" description="Polysaccharide lyase 8 N-terminal alpha-helical" evidence="2">
    <location>
        <begin position="66"/>
        <end position="273"/>
    </location>
</feature>
<evidence type="ECO:0000256" key="1">
    <source>
        <dbReference type="SAM" id="Phobius"/>
    </source>
</evidence>
<keyword evidence="4" id="KW-1185">Reference proteome</keyword>
<keyword evidence="1" id="KW-0472">Membrane</keyword>
<organism evidence="3 4">
    <name type="scientific">Leptopilina boulardi filamentous virus</name>
    <dbReference type="NCBI Taxonomy" id="552509"/>
    <lineage>
        <taxon>Viruses</taxon>
        <taxon>Viruses incertae sedis</taxon>
        <taxon>Naldaviricetes</taxon>
        <taxon>Lefavirales</taxon>
        <taxon>Filamentoviridae</taxon>
        <taxon>Alphafilamentovirus</taxon>
        <taxon>Alphafilamentovirus leboulardi</taxon>
    </lineage>
</organism>
<accession>A0A1S5YDE9</accession>
<feature type="transmembrane region" description="Helical" evidence="1">
    <location>
        <begin position="15"/>
        <end position="34"/>
    </location>
</feature>
<keyword evidence="1" id="KW-1133">Transmembrane helix</keyword>
<dbReference type="SUPFAM" id="SSF48230">
    <property type="entry name" value="Chondroitin AC/alginate lyase"/>
    <property type="match status" value="1"/>
</dbReference>
<evidence type="ECO:0000313" key="4">
    <source>
        <dbReference type="Proteomes" id="UP000203066"/>
    </source>
</evidence>
<gene>
    <name evidence="3" type="ORF">LbFV_ORF106</name>
</gene>
<dbReference type="RefSeq" id="YP_009345710.1">
    <property type="nucleotide sequence ID" value="NC_033778.1"/>
</dbReference>
<dbReference type="GeneID" id="31050583"/>
<dbReference type="InterPro" id="IPR012970">
    <property type="entry name" value="Lyase_8_alpha_N"/>
</dbReference>
<evidence type="ECO:0000313" key="3">
    <source>
        <dbReference type="EMBL" id="AQQ80026.1"/>
    </source>
</evidence>
<protein>
    <submittedName>
        <fullName evidence="3">Putative ODV protein</fullName>
    </submittedName>
</protein>
<keyword evidence="1" id="KW-0812">Transmembrane</keyword>
<dbReference type="EMBL" id="KY009685">
    <property type="protein sequence ID" value="AQQ80026.1"/>
    <property type="molecule type" value="Genomic_DNA"/>
</dbReference>
<name>A0A1S5YDE9_9VIRU</name>
<dbReference type="KEGG" id="vg:31050583"/>
<dbReference type="Proteomes" id="UP000203066">
    <property type="component" value="Segment"/>
</dbReference>
<dbReference type="OrthoDB" id="1386at10239"/>
<dbReference type="Gene3D" id="1.50.10.100">
    <property type="entry name" value="Chondroitin AC/alginate lyase"/>
    <property type="match status" value="1"/>
</dbReference>
<evidence type="ECO:0000259" key="2">
    <source>
        <dbReference type="Pfam" id="PF08124"/>
    </source>
</evidence>
<proteinExistence type="predicted"/>
<dbReference type="Pfam" id="PF08124">
    <property type="entry name" value="Lyase_8_N"/>
    <property type="match status" value="1"/>
</dbReference>
<sequence length="685" mass="80784">MFHNRSLLSKVKYKFSSIFLIIIVFLLLLSIFIFRNKSIELNKELYFTQMEKDYINLIHEYLHDKYHTNHNESKKKANLHINSFDREKLFTSFSWYDNGEHFGSMILEMENILYQTNLHSSKLYKSKEIWNIIELVLNKVGQKFALPLQDFKVPWGGINWYHFSITFPRFLVFAAYLYKYQFEKNNIIIDDWLQTLVPAIIRNPQKSIGWTRGGANSIMILVPFLGANILLKKYPVISKLPEVKETLEYLKMKVVTNGEGFYKDGGFVFHSVLRAYGYIYSAYYDFKLLSKFYNINYIEKNLVRINQLLDHPTIEYHFGPIYGRSANITTKKGIHGVYGFFIITSNNVVSIKTDKYILQFNGQNKRLCFYESDRINNEWAQFWVMGRLHMDKNFYDTKLRKEFATRYNGIISINNQHVILPSRTSTTDVFMPTNAQCITLKLNDSCIAMYNYYEINEFGFSNEELMLITPNYYIVVHYIKRYNTDYDEPLKVSVNLQEKKDQIASNVKINENTYQFEKVNSVIYTSNGIKKLDTIERHDDAQLFYSLQIEIDGSQEESLVSYANYINNTPPSINKIGRRFIFTPEYQIFVLNDMLYALDVKRENGCLGIFKDGPFATITVPSDKVKRYFGPKIQVEETGFYNKNNSKYEILVNNTRNYVHFDNCWKLNEKHIETEIVSSFNEDNN</sequence>
<dbReference type="InterPro" id="IPR008929">
    <property type="entry name" value="Chondroitin_lyas"/>
</dbReference>